<dbReference type="PROSITE" id="PS50995">
    <property type="entry name" value="HTH_MARR_2"/>
    <property type="match status" value="1"/>
</dbReference>
<sequence length="158" mass="17451">MTRQSGAAPAAASARELCTAFLDTATLLDRLLSRAVEDRHGMSRAMLDVLLHLDRAPGGVLGIGELTVRTSLTGGGMTRLVDRLERRGLVRRRTCPRDRRVQLVGLTEAGGDLARRAAPWYDRLLDEYLAGLTEPRQWPAVERALHRLGDRVRTALES</sequence>
<dbReference type="Gene3D" id="1.10.10.10">
    <property type="entry name" value="Winged helix-like DNA-binding domain superfamily/Winged helix DNA-binding domain"/>
    <property type="match status" value="1"/>
</dbReference>
<keyword evidence="3" id="KW-1185">Reference proteome</keyword>
<feature type="domain" description="HTH marR-type" evidence="1">
    <location>
        <begin position="14"/>
        <end position="150"/>
    </location>
</feature>
<dbReference type="Pfam" id="PF12802">
    <property type="entry name" value="MarR_2"/>
    <property type="match status" value="1"/>
</dbReference>
<evidence type="ECO:0000313" key="2">
    <source>
        <dbReference type="EMBL" id="NYI03284.1"/>
    </source>
</evidence>
<dbReference type="InterPro" id="IPR036390">
    <property type="entry name" value="WH_DNA-bd_sf"/>
</dbReference>
<dbReference type="GO" id="GO:0003677">
    <property type="term" value="F:DNA binding"/>
    <property type="evidence" value="ECO:0007669"/>
    <property type="project" value="UniProtKB-KW"/>
</dbReference>
<dbReference type="AlphaFoldDB" id="A0A852ZR03"/>
<evidence type="ECO:0000313" key="3">
    <source>
        <dbReference type="Proteomes" id="UP000567795"/>
    </source>
</evidence>
<protein>
    <submittedName>
        <fullName evidence="2">DNA-binding MarR family transcriptional regulator</fullName>
    </submittedName>
</protein>
<dbReference type="SMART" id="SM00347">
    <property type="entry name" value="HTH_MARR"/>
    <property type="match status" value="1"/>
</dbReference>
<comment type="caution">
    <text evidence="2">The sequence shown here is derived from an EMBL/GenBank/DDBJ whole genome shotgun (WGS) entry which is preliminary data.</text>
</comment>
<proteinExistence type="predicted"/>
<evidence type="ECO:0000259" key="1">
    <source>
        <dbReference type="PROSITE" id="PS50995"/>
    </source>
</evidence>
<reference evidence="2 3" key="1">
    <citation type="submission" date="2020-07" db="EMBL/GenBank/DDBJ databases">
        <title>Sequencing the genomes of 1000 actinobacteria strains.</title>
        <authorList>
            <person name="Klenk H.-P."/>
        </authorList>
    </citation>
    <scope>NUCLEOTIDE SEQUENCE [LARGE SCALE GENOMIC DNA]</scope>
    <source>
        <strain evidence="2 3">DSM 42178</strain>
    </source>
</reference>
<gene>
    <name evidence="2" type="ORF">FHU37_000227</name>
</gene>
<dbReference type="InterPro" id="IPR039422">
    <property type="entry name" value="MarR/SlyA-like"/>
</dbReference>
<dbReference type="PANTHER" id="PTHR33164">
    <property type="entry name" value="TRANSCRIPTIONAL REGULATOR, MARR FAMILY"/>
    <property type="match status" value="1"/>
</dbReference>
<dbReference type="PANTHER" id="PTHR33164:SF43">
    <property type="entry name" value="HTH-TYPE TRANSCRIPTIONAL REPRESSOR YETL"/>
    <property type="match status" value="1"/>
</dbReference>
<dbReference type="InterPro" id="IPR036388">
    <property type="entry name" value="WH-like_DNA-bd_sf"/>
</dbReference>
<dbReference type="RefSeq" id="WP_179812361.1">
    <property type="nucleotide sequence ID" value="NZ_JACBZD010000001.1"/>
</dbReference>
<dbReference type="GO" id="GO:0006950">
    <property type="term" value="P:response to stress"/>
    <property type="evidence" value="ECO:0007669"/>
    <property type="project" value="TreeGrafter"/>
</dbReference>
<name>A0A852ZR03_9ACTN</name>
<dbReference type="Proteomes" id="UP000567795">
    <property type="component" value="Unassembled WGS sequence"/>
</dbReference>
<dbReference type="EMBL" id="JACBZD010000001">
    <property type="protein sequence ID" value="NYI03284.1"/>
    <property type="molecule type" value="Genomic_DNA"/>
</dbReference>
<dbReference type="SUPFAM" id="SSF46785">
    <property type="entry name" value="Winged helix' DNA-binding domain"/>
    <property type="match status" value="1"/>
</dbReference>
<dbReference type="PRINTS" id="PR00598">
    <property type="entry name" value="HTHMARR"/>
</dbReference>
<dbReference type="InterPro" id="IPR000835">
    <property type="entry name" value="HTH_MarR-typ"/>
</dbReference>
<dbReference type="GO" id="GO:0003700">
    <property type="term" value="F:DNA-binding transcription factor activity"/>
    <property type="evidence" value="ECO:0007669"/>
    <property type="project" value="InterPro"/>
</dbReference>
<keyword evidence="2" id="KW-0238">DNA-binding</keyword>
<organism evidence="2 3">
    <name type="scientific">Allostreptomyces psammosilenae</name>
    <dbReference type="NCBI Taxonomy" id="1892865"/>
    <lineage>
        <taxon>Bacteria</taxon>
        <taxon>Bacillati</taxon>
        <taxon>Actinomycetota</taxon>
        <taxon>Actinomycetes</taxon>
        <taxon>Kitasatosporales</taxon>
        <taxon>Streptomycetaceae</taxon>
        <taxon>Allostreptomyces</taxon>
    </lineage>
</organism>
<accession>A0A852ZR03</accession>